<name>A0A127Q1Q8_9BURK</name>
<gene>
    <name evidence="2" type="ORF">CPter91_1189</name>
</gene>
<sequence length="350" mass="38026">MSNKNRKFQKLALACTFLCMPPFIHAADTSAATEAAPDRNGGYASVALGNGILYGTSMDGQKPMRWRAAEIRFGPDVDFFGRMPAGDAMRLDYVYYNEGHPDNNHRDGYAVQAVYRKNLQPHFDLELGAGPYFSMNRTTVNGSERDDARLGALLSVALLGRLDQYSPGLSIRLAYNHVLTPGAPSSDALLLGIGKDFGAAHVSGADADADHSWWLAALGGFAQTNQSGPGKRFSYALEAKKYYGQWAASVSAIQEGDDGVRVNRKGVAMQGWYVQPIAEHWDISAGAGPYLATNKRDGGDWRVNGLISLQVGRDLGNNLKGFASFGRAVTFRNKNDADLMTVGIMKRFDL</sequence>
<evidence type="ECO:0000313" key="2">
    <source>
        <dbReference type="EMBL" id="AMP03572.1"/>
    </source>
</evidence>
<dbReference type="Proteomes" id="UP000074561">
    <property type="component" value="Chromosome"/>
</dbReference>
<dbReference type="AlphaFoldDB" id="A0A127Q1Q8"/>
<evidence type="ECO:0008006" key="4">
    <source>
        <dbReference type="Google" id="ProtNLM"/>
    </source>
</evidence>
<dbReference type="KEGG" id="cpra:CPter91_1189"/>
<dbReference type="STRING" id="279113.CPter91_1189"/>
<protein>
    <recommendedName>
        <fullName evidence="4">Outer membrane beta-barrel domain protein</fullName>
    </recommendedName>
</protein>
<evidence type="ECO:0000313" key="3">
    <source>
        <dbReference type="Proteomes" id="UP000074561"/>
    </source>
</evidence>
<dbReference type="RefSeq" id="WP_150119630.1">
    <property type="nucleotide sequence ID" value="NZ_CP013234.1"/>
</dbReference>
<keyword evidence="1" id="KW-0732">Signal</keyword>
<accession>A0A127Q1Q8</accession>
<feature type="chain" id="PRO_5007277434" description="Outer membrane beta-barrel domain protein" evidence="1">
    <location>
        <begin position="27"/>
        <end position="350"/>
    </location>
</feature>
<feature type="signal peptide" evidence="1">
    <location>
        <begin position="1"/>
        <end position="26"/>
    </location>
</feature>
<evidence type="ECO:0000256" key="1">
    <source>
        <dbReference type="SAM" id="SignalP"/>
    </source>
</evidence>
<dbReference type="PATRIC" id="fig|279113.9.peg.1186"/>
<dbReference type="OrthoDB" id="8741777at2"/>
<proteinExistence type="predicted"/>
<reference evidence="2 3" key="1">
    <citation type="submission" date="2015-11" db="EMBL/GenBank/DDBJ databases">
        <title>Exploring the genomic traits of fungus-feeding bacterial genus Collimonas.</title>
        <authorList>
            <person name="Song C."/>
            <person name="Schmidt R."/>
            <person name="de Jager V."/>
            <person name="Krzyzanowska D."/>
            <person name="Jongedijk E."/>
            <person name="Cankar K."/>
            <person name="Beekwilder J."/>
            <person name="van Veen A."/>
            <person name="de Boer W."/>
            <person name="van Veen J.A."/>
            <person name="Garbeva P."/>
        </authorList>
    </citation>
    <scope>NUCLEOTIDE SEQUENCE [LARGE SCALE GENOMIC DNA]</scope>
    <source>
        <strain evidence="2 3">Ter91</strain>
    </source>
</reference>
<organism evidence="2 3">
    <name type="scientific">Collimonas pratensis</name>
    <dbReference type="NCBI Taxonomy" id="279113"/>
    <lineage>
        <taxon>Bacteria</taxon>
        <taxon>Pseudomonadati</taxon>
        <taxon>Pseudomonadota</taxon>
        <taxon>Betaproteobacteria</taxon>
        <taxon>Burkholderiales</taxon>
        <taxon>Oxalobacteraceae</taxon>
        <taxon>Collimonas</taxon>
    </lineage>
</organism>
<dbReference type="EMBL" id="CP013234">
    <property type="protein sequence ID" value="AMP03572.1"/>
    <property type="molecule type" value="Genomic_DNA"/>
</dbReference>